<dbReference type="Gene3D" id="3.10.490.10">
    <property type="entry name" value="Gamma-glutamyl cyclotransferase-like"/>
    <property type="match status" value="1"/>
</dbReference>
<accession>N1JEA1</accession>
<keyword evidence="4" id="KW-1185">Reference proteome</keyword>
<dbReference type="GO" id="GO:0061928">
    <property type="term" value="F:glutathione specific gamma-glutamylcyclotransferase activity"/>
    <property type="evidence" value="ECO:0007669"/>
    <property type="project" value="UniProtKB-EC"/>
</dbReference>
<evidence type="ECO:0000256" key="2">
    <source>
        <dbReference type="ARBA" id="ARBA00023239"/>
    </source>
</evidence>
<comment type="caution">
    <text evidence="3">The sequence shown here is derived from an EMBL/GenBank/DDBJ whole genome shotgun (WGS) entry which is preliminary data.</text>
</comment>
<dbReference type="CDD" id="cd06661">
    <property type="entry name" value="GGCT_like"/>
    <property type="match status" value="1"/>
</dbReference>
<evidence type="ECO:0000313" key="4">
    <source>
        <dbReference type="Proteomes" id="UP000015441"/>
    </source>
</evidence>
<dbReference type="OrthoDB" id="1933483at2759"/>
<protein>
    <recommendedName>
        <fullName evidence="1">glutathione-specific gamma-glutamylcyclotransferase</fullName>
        <ecNumber evidence="1">4.3.2.7</ecNumber>
    </recommendedName>
</protein>
<gene>
    <name evidence="3" type="ORF">BGHDH14_bgh01396</name>
</gene>
<dbReference type="InParanoid" id="N1JEA1"/>
<dbReference type="PANTHER" id="PTHR12192">
    <property type="entry name" value="CATION TRANSPORT PROTEIN CHAC-RELATED"/>
    <property type="match status" value="1"/>
</dbReference>
<organism evidence="3 4">
    <name type="scientific">Blumeria graminis f. sp. hordei (strain DH14)</name>
    <name type="common">Barley powdery mildew</name>
    <name type="synonym">Oidium monilioides f. sp. hordei</name>
    <dbReference type="NCBI Taxonomy" id="546991"/>
    <lineage>
        <taxon>Eukaryota</taxon>
        <taxon>Fungi</taxon>
        <taxon>Dikarya</taxon>
        <taxon>Ascomycota</taxon>
        <taxon>Pezizomycotina</taxon>
        <taxon>Leotiomycetes</taxon>
        <taxon>Erysiphales</taxon>
        <taxon>Erysiphaceae</taxon>
        <taxon>Blumeria</taxon>
        <taxon>Blumeria hordei</taxon>
    </lineage>
</organism>
<reference evidence="3 4" key="1">
    <citation type="journal article" date="2010" name="Science">
        <title>Genome expansion and gene loss in powdery mildew fungi reveal tradeoffs in extreme parasitism.</title>
        <authorList>
            <person name="Spanu P.D."/>
            <person name="Abbott J.C."/>
            <person name="Amselem J."/>
            <person name="Burgis T.A."/>
            <person name="Soanes D.M."/>
            <person name="Stueber K."/>
            <person name="Ver Loren van Themaat E."/>
            <person name="Brown J.K.M."/>
            <person name="Butcher S.A."/>
            <person name="Gurr S.J."/>
            <person name="Lebrun M.-H."/>
            <person name="Ridout C.J."/>
            <person name="Schulze-Lefert P."/>
            <person name="Talbot N.J."/>
            <person name="Ahmadinejad N."/>
            <person name="Ametz C."/>
            <person name="Barton G.R."/>
            <person name="Benjdia M."/>
            <person name="Bidzinski P."/>
            <person name="Bindschedler L.V."/>
            <person name="Both M."/>
            <person name="Brewer M.T."/>
            <person name="Cadle-Davidson L."/>
            <person name="Cadle-Davidson M.M."/>
            <person name="Collemare J."/>
            <person name="Cramer R."/>
            <person name="Frenkel O."/>
            <person name="Godfrey D."/>
            <person name="Harriman J."/>
            <person name="Hoede C."/>
            <person name="King B.C."/>
            <person name="Klages S."/>
            <person name="Kleemann J."/>
            <person name="Knoll D."/>
            <person name="Koti P.S."/>
            <person name="Kreplak J."/>
            <person name="Lopez-Ruiz F.J."/>
            <person name="Lu X."/>
            <person name="Maekawa T."/>
            <person name="Mahanil S."/>
            <person name="Micali C."/>
            <person name="Milgroom M.G."/>
            <person name="Montana G."/>
            <person name="Noir S."/>
            <person name="O'Connell R.J."/>
            <person name="Oberhaensli S."/>
            <person name="Parlange F."/>
            <person name="Pedersen C."/>
            <person name="Quesneville H."/>
            <person name="Reinhardt R."/>
            <person name="Rott M."/>
            <person name="Sacristan S."/>
            <person name="Schmidt S.M."/>
            <person name="Schoen M."/>
            <person name="Skamnioti P."/>
            <person name="Sommer H."/>
            <person name="Stephens A."/>
            <person name="Takahara H."/>
            <person name="Thordal-Christensen H."/>
            <person name="Vigouroux M."/>
            <person name="Wessling R."/>
            <person name="Wicker T."/>
            <person name="Panstruga R."/>
        </authorList>
    </citation>
    <scope>NUCLEOTIDE SEQUENCE [LARGE SCALE GENOMIC DNA]</scope>
    <source>
        <strain evidence="3">DH14</strain>
    </source>
</reference>
<dbReference type="Pfam" id="PF04752">
    <property type="entry name" value="ChaC"/>
    <property type="match status" value="1"/>
</dbReference>
<evidence type="ECO:0000256" key="1">
    <source>
        <dbReference type="ARBA" id="ARBA00012344"/>
    </source>
</evidence>
<dbReference type="eggNOG" id="KOG3182">
    <property type="taxonomic scope" value="Eukaryota"/>
</dbReference>
<dbReference type="InterPro" id="IPR006840">
    <property type="entry name" value="ChaC"/>
</dbReference>
<dbReference type="GO" id="GO:0005737">
    <property type="term" value="C:cytoplasm"/>
    <property type="evidence" value="ECO:0007669"/>
    <property type="project" value="TreeGrafter"/>
</dbReference>
<dbReference type="STRING" id="546991.N1JEA1"/>
<evidence type="ECO:0000313" key="3">
    <source>
        <dbReference type="EMBL" id="CCU78868.1"/>
    </source>
</evidence>
<proteinExistence type="predicted"/>
<dbReference type="GO" id="GO:0006751">
    <property type="term" value="P:glutathione catabolic process"/>
    <property type="evidence" value="ECO:0007669"/>
    <property type="project" value="InterPro"/>
</dbReference>
<name>N1JEA1_BLUG1</name>
<dbReference type="PANTHER" id="PTHR12192:SF2">
    <property type="entry name" value="GLUTATHIONE-SPECIFIC GAMMA-GLUTAMYLCYCLOTRANSFERASE 2"/>
    <property type="match status" value="1"/>
</dbReference>
<keyword evidence="2" id="KW-0456">Lyase</keyword>
<sequence>MGDIVSGRSEEFWIFGYGSLIWKPPPHFDRQIHGYVTGYVRRFWQPGFVVTLIERSFWESLQDPQMSASHRVLGTAYRIKPANVAHVRAYLDLREINGYTLHETTFHPTQGSTDIRVFVYIGTPENPQFSGPQDPQFVAERIYSSSGQSGLNRSYLFSLESALLDMDPEDTDYHVVDLAERVRKLALVRSSEGLS</sequence>
<dbReference type="SUPFAM" id="SSF110857">
    <property type="entry name" value="Gamma-glutamyl cyclotransferase-like"/>
    <property type="match status" value="1"/>
</dbReference>
<dbReference type="AlphaFoldDB" id="N1JEA1"/>
<dbReference type="EC" id="4.3.2.7" evidence="1"/>
<dbReference type="InterPro" id="IPR013024">
    <property type="entry name" value="GGCT-like"/>
</dbReference>
<dbReference type="EMBL" id="CAUH01004128">
    <property type="protein sequence ID" value="CCU78868.1"/>
    <property type="molecule type" value="Genomic_DNA"/>
</dbReference>
<dbReference type="HOGENOM" id="CLU_070703_0_0_1"/>
<dbReference type="Proteomes" id="UP000015441">
    <property type="component" value="Unassembled WGS sequence"/>
</dbReference>
<dbReference type="FunCoup" id="N1JEA1">
    <property type="interactions" value="306"/>
</dbReference>
<dbReference type="InterPro" id="IPR036568">
    <property type="entry name" value="GGCT-like_sf"/>
</dbReference>